<name>A0A327NKH4_9BACT</name>
<proteinExistence type="predicted"/>
<keyword evidence="3" id="KW-1185">Reference proteome</keyword>
<dbReference type="RefSeq" id="WP_111344746.1">
    <property type="nucleotide sequence ID" value="NZ_QLII01000001.1"/>
</dbReference>
<dbReference type="InterPro" id="IPR013783">
    <property type="entry name" value="Ig-like_fold"/>
</dbReference>
<reference evidence="2 3" key="1">
    <citation type="submission" date="2018-06" db="EMBL/GenBank/DDBJ databases">
        <title>Spirosoma sp. HMF3257 Genome sequencing and assembly.</title>
        <authorList>
            <person name="Kang H."/>
            <person name="Cha I."/>
            <person name="Kim H."/>
            <person name="Kang J."/>
            <person name="Joh K."/>
        </authorList>
    </citation>
    <scope>NUCLEOTIDE SEQUENCE [LARGE SCALE GENOMIC DNA]</scope>
    <source>
        <strain evidence="2 3">HMF3257</strain>
    </source>
</reference>
<dbReference type="EMBL" id="QLII01000001">
    <property type="protein sequence ID" value="RAI75871.1"/>
    <property type="molecule type" value="Genomic_DNA"/>
</dbReference>
<organism evidence="2 3">
    <name type="scientific">Spirosoma telluris</name>
    <dbReference type="NCBI Taxonomy" id="2183553"/>
    <lineage>
        <taxon>Bacteria</taxon>
        <taxon>Pseudomonadati</taxon>
        <taxon>Bacteroidota</taxon>
        <taxon>Cytophagia</taxon>
        <taxon>Cytophagales</taxon>
        <taxon>Cytophagaceae</taxon>
        <taxon>Spirosoma</taxon>
    </lineage>
</organism>
<dbReference type="InterPro" id="IPR003961">
    <property type="entry name" value="FN3_dom"/>
</dbReference>
<comment type="caution">
    <text evidence="2">The sequence shown here is derived from an EMBL/GenBank/DDBJ whole genome shotgun (WGS) entry which is preliminary data.</text>
</comment>
<dbReference type="OrthoDB" id="9803616at2"/>
<evidence type="ECO:0000313" key="2">
    <source>
        <dbReference type="EMBL" id="RAI75871.1"/>
    </source>
</evidence>
<dbReference type="SUPFAM" id="SSF49265">
    <property type="entry name" value="Fibronectin type III"/>
    <property type="match status" value="1"/>
</dbReference>
<evidence type="ECO:0000313" key="3">
    <source>
        <dbReference type="Proteomes" id="UP000249016"/>
    </source>
</evidence>
<protein>
    <recommendedName>
        <fullName evidence="1">Fibronectin type-III domain-containing protein</fullName>
    </recommendedName>
</protein>
<dbReference type="Proteomes" id="UP000249016">
    <property type="component" value="Unassembled WGS sequence"/>
</dbReference>
<accession>A0A327NKH4</accession>
<dbReference type="InterPro" id="IPR036116">
    <property type="entry name" value="FN3_sf"/>
</dbReference>
<dbReference type="PROSITE" id="PS50853">
    <property type="entry name" value="FN3"/>
    <property type="match status" value="1"/>
</dbReference>
<dbReference type="Gene3D" id="2.60.40.10">
    <property type="entry name" value="Immunoglobulins"/>
    <property type="match status" value="1"/>
</dbReference>
<dbReference type="AlphaFoldDB" id="A0A327NKH4"/>
<sequence length="84" mass="9361">MISDTQLQIFWNDANAQSVTFELERATKPGGPYVVIATNLTSKIYDDKSLSASTQYCYRVRAKNNLGATRAIATKPVVPRKPRL</sequence>
<evidence type="ECO:0000259" key="1">
    <source>
        <dbReference type="PROSITE" id="PS50853"/>
    </source>
</evidence>
<gene>
    <name evidence="2" type="ORF">HMF3257_19980</name>
</gene>
<feature type="domain" description="Fibronectin type-III" evidence="1">
    <location>
        <begin position="1"/>
        <end position="82"/>
    </location>
</feature>
<dbReference type="CDD" id="cd00063">
    <property type="entry name" value="FN3"/>
    <property type="match status" value="1"/>
</dbReference>